<reference evidence="5 6" key="1">
    <citation type="submission" date="2020-08" db="EMBL/GenBank/DDBJ databases">
        <title>Genomic Encyclopedia of Type Strains, Phase III (KMG-III): the genomes of soil and plant-associated and newly described type strains.</title>
        <authorList>
            <person name="Whitman W."/>
        </authorList>
    </citation>
    <scope>NUCLEOTIDE SEQUENCE [LARGE SCALE GENOMIC DNA]</scope>
    <source>
        <strain evidence="5 6">CECT 8280</strain>
    </source>
</reference>
<comment type="caution">
    <text evidence="5">The sequence shown here is derived from an EMBL/GenBank/DDBJ whole genome shotgun (WGS) entry which is preliminary data.</text>
</comment>
<dbReference type="Proteomes" id="UP000542811">
    <property type="component" value="Unassembled WGS sequence"/>
</dbReference>
<dbReference type="InterPro" id="IPR018197">
    <property type="entry name" value="Glycerate_kinase_RE-like"/>
</dbReference>
<dbReference type="PANTHER" id="PTHR21599:SF0">
    <property type="entry name" value="GLYCERATE KINASE"/>
    <property type="match status" value="1"/>
</dbReference>
<dbReference type="GO" id="GO:0008887">
    <property type="term" value="F:glycerate kinase activity"/>
    <property type="evidence" value="ECO:0007669"/>
    <property type="project" value="UniProtKB-EC"/>
</dbReference>
<dbReference type="Gene3D" id="3.40.50.10350">
    <property type="entry name" value="Glycerate kinase, domain 1"/>
    <property type="match status" value="1"/>
</dbReference>
<dbReference type="Gene3D" id="3.90.1510.10">
    <property type="entry name" value="Glycerate kinase, domain 2"/>
    <property type="match status" value="1"/>
</dbReference>
<accession>A0ABR6GFM3</accession>
<dbReference type="PIRSF" id="PIRSF006078">
    <property type="entry name" value="GlxK"/>
    <property type="match status" value="1"/>
</dbReference>
<dbReference type="InterPro" id="IPR036129">
    <property type="entry name" value="Glycerate_kinase_sf"/>
</dbReference>
<dbReference type="EC" id="2.7.1.31" evidence="5"/>
<proteinExistence type="inferred from homology"/>
<evidence type="ECO:0000256" key="2">
    <source>
        <dbReference type="ARBA" id="ARBA00022679"/>
    </source>
</evidence>
<dbReference type="InterPro" id="IPR018193">
    <property type="entry name" value="Glyc_kinase_flavodox-like_fold"/>
</dbReference>
<keyword evidence="6" id="KW-1185">Reference proteome</keyword>
<name>A0ABR6GFM3_9HYPH</name>
<dbReference type="Pfam" id="PF02595">
    <property type="entry name" value="Gly_kinase"/>
    <property type="match status" value="1"/>
</dbReference>
<evidence type="ECO:0000313" key="5">
    <source>
        <dbReference type="EMBL" id="MBB3165082.1"/>
    </source>
</evidence>
<sequence>MSFTVLVAPSGFKESLSADQAADCIESGVLRAFPGLAVIKTPMVDGGEGFTKALIKATGGTLHQLTVSGPVNEPVEAHFGFLGGSDEPTAVIEMAAAAGLSLVPRDRRNPCVTTSYGVGELVRAALDRGARRILLGCGDSGINDGGAGMAEALGIRLLDQEGNRLPHGGAALSRLAAIDMSGRDPRLEGVRIDAAVNWHNVLLGERGVARIFGPQKGATPMQVELLAAAMETYATAIRCTTGIDVGMAPGSGASGGLGAAILGLLGGRLHPRYDIVMQYLELDRFIAQADLVITAEGSLDGQTPYGKVPAEVAARAKIAGVPVIALAGTIGKGVRLNFEHGIDAFASILSRPCSLEDAIFSAPKLLSRAAEDAVRMVMVGMKLGGTLAPGARP</sequence>
<keyword evidence="2 4" id="KW-0808">Transferase</keyword>
<evidence type="ECO:0000256" key="1">
    <source>
        <dbReference type="ARBA" id="ARBA00006284"/>
    </source>
</evidence>
<evidence type="ECO:0000256" key="3">
    <source>
        <dbReference type="ARBA" id="ARBA00022777"/>
    </source>
</evidence>
<organism evidence="5 6">
    <name type="scientific">Rhizobium laguerreae</name>
    <dbReference type="NCBI Taxonomy" id="1076926"/>
    <lineage>
        <taxon>Bacteria</taxon>
        <taxon>Pseudomonadati</taxon>
        <taxon>Pseudomonadota</taxon>
        <taxon>Alphaproteobacteria</taxon>
        <taxon>Hyphomicrobiales</taxon>
        <taxon>Rhizobiaceae</taxon>
        <taxon>Rhizobium/Agrobacterium group</taxon>
        <taxon>Rhizobium</taxon>
    </lineage>
</organism>
<dbReference type="EMBL" id="JACHXX010000009">
    <property type="protein sequence ID" value="MBB3165082.1"/>
    <property type="molecule type" value="Genomic_DNA"/>
</dbReference>
<dbReference type="RefSeq" id="WP_077979750.1">
    <property type="nucleotide sequence ID" value="NZ_JACHXX010000009.1"/>
</dbReference>
<evidence type="ECO:0000256" key="4">
    <source>
        <dbReference type="PIRNR" id="PIRNR006078"/>
    </source>
</evidence>
<comment type="similarity">
    <text evidence="1 4">Belongs to the glycerate kinase type-1 family.</text>
</comment>
<gene>
    <name evidence="5" type="ORF">FHS25_005590</name>
</gene>
<dbReference type="InterPro" id="IPR004381">
    <property type="entry name" value="Glycerate_kinase"/>
</dbReference>
<dbReference type="SUPFAM" id="SSF110738">
    <property type="entry name" value="Glycerate kinase I"/>
    <property type="match status" value="1"/>
</dbReference>
<protein>
    <submittedName>
        <fullName evidence="5">Glycerate kinase</fullName>
        <ecNumber evidence="5">2.7.1.31</ecNumber>
    </submittedName>
</protein>
<dbReference type="NCBIfam" id="TIGR00045">
    <property type="entry name" value="glycerate kinase"/>
    <property type="match status" value="1"/>
</dbReference>
<evidence type="ECO:0000313" key="6">
    <source>
        <dbReference type="Proteomes" id="UP000542811"/>
    </source>
</evidence>
<dbReference type="PANTHER" id="PTHR21599">
    <property type="entry name" value="GLYCERATE KINASE"/>
    <property type="match status" value="1"/>
</dbReference>
<keyword evidence="3 4" id="KW-0418">Kinase</keyword>